<feature type="signal peptide" evidence="1">
    <location>
        <begin position="1"/>
        <end position="20"/>
    </location>
</feature>
<proteinExistence type="predicted"/>
<dbReference type="Proteomes" id="UP000247540">
    <property type="component" value="Unassembled WGS sequence"/>
</dbReference>
<dbReference type="PROSITE" id="PS50933">
    <property type="entry name" value="CHRD"/>
    <property type="match status" value="1"/>
</dbReference>
<organism evidence="3 4">
    <name type="scientific">Xylophilus ampelinus</name>
    <dbReference type="NCBI Taxonomy" id="54067"/>
    <lineage>
        <taxon>Bacteria</taxon>
        <taxon>Pseudomonadati</taxon>
        <taxon>Pseudomonadota</taxon>
        <taxon>Betaproteobacteria</taxon>
        <taxon>Burkholderiales</taxon>
        <taxon>Xylophilus</taxon>
    </lineage>
</organism>
<dbReference type="PROSITE" id="PS51257">
    <property type="entry name" value="PROKAR_LIPOPROTEIN"/>
    <property type="match status" value="1"/>
</dbReference>
<feature type="domain" description="CHRD" evidence="2">
    <location>
        <begin position="37"/>
        <end position="156"/>
    </location>
</feature>
<protein>
    <submittedName>
        <fullName evidence="3">CHRD domain-containing protein</fullName>
    </submittedName>
</protein>
<comment type="caution">
    <text evidence="3">The sequence shown here is derived from an EMBL/GenBank/DDBJ whole genome shotgun (WGS) entry which is preliminary data.</text>
</comment>
<dbReference type="AlphaFoldDB" id="A0A318SMT9"/>
<dbReference type="EMBL" id="QJTC01000001">
    <property type="protein sequence ID" value="PYE79968.1"/>
    <property type="molecule type" value="Genomic_DNA"/>
</dbReference>
<evidence type="ECO:0000313" key="3">
    <source>
        <dbReference type="EMBL" id="PYE79968.1"/>
    </source>
</evidence>
<dbReference type="SMART" id="SM00754">
    <property type="entry name" value="CHRD"/>
    <property type="match status" value="1"/>
</dbReference>
<reference evidence="3 4" key="1">
    <citation type="submission" date="2018-06" db="EMBL/GenBank/DDBJ databases">
        <title>Genomic Encyclopedia of Type Strains, Phase III (KMG-III): the genomes of soil and plant-associated and newly described type strains.</title>
        <authorList>
            <person name="Whitman W."/>
        </authorList>
    </citation>
    <scope>NUCLEOTIDE SEQUENCE [LARGE SCALE GENOMIC DNA]</scope>
    <source>
        <strain evidence="3 4">CECT 7646</strain>
    </source>
</reference>
<dbReference type="PROSITE" id="PS51318">
    <property type="entry name" value="TAT"/>
    <property type="match status" value="1"/>
</dbReference>
<dbReference type="Pfam" id="PF07452">
    <property type="entry name" value="CHRD"/>
    <property type="match status" value="1"/>
</dbReference>
<evidence type="ECO:0000256" key="1">
    <source>
        <dbReference type="SAM" id="SignalP"/>
    </source>
</evidence>
<feature type="chain" id="PRO_5016352113" evidence="1">
    <location>
        <begin position="21"/>
        <end position="156"/>
    </location>
</feature>
<keyword evidence="4" id="KW-1185">Reference proteome</keyword>
<dbReference type="RefSeq" id="WP_110464268.1">
    <property type="nucleotide sequence ID" value="NZ_JAMOFZ010000002.1"/>
</dbReference>
<dbReference type="OrthoDB" id="571052at2"/>
<evidence type="ECO:0000313" key="4">
    <source>
        <dbReference type="Proteomes" id="UP000247540"/>
    </source>
</evidence>
<dbReference type="InterPro" id="IPR006311">
    <property type="entry name" value="TAT_signal"/>
</dbReference>
<accession>A0A318SMT9</accession>
<name>A0A318SMT9_9BURK</name>
<gene>
    <name evidence="3" type="ORF">DFQ15_101292</name>
</gene>
<evidence type="ECO:0000259" key="2">
    <source>
        <dbReference type="PROSITE" id="PS50933"/>
    </source>
</evidence>
<dbReference type="InterPro" id="IPR010895">
    <property type="entry name" value="CHRD"/>
</dbReference>
<sequence>MNATPRFSRRSLLCAGLATAAVLSGCATPAKPDPDAHLATFTTRLAGTNEVPPNGSMGTGTVDALFDRNTMLLRWKMSYSNLSGPPAMAHFHGPAAIGTNAPPAITFRAPLTSPYDGRATLTQAQAAELLAGRWYVNLHTAQYPGGELRGQMIERR</sequence>
<keyword evidence="1" id="KW-0732">Signal</keyword>